<dbReference type="EnsemblPlants" id="TuG1812G0100001793.01.T02">
    <property type="protein sequence ID" value="TuG1812G0100001793.01.T02.cds444723"/>
    <property type="gene ID" value="TuG1812G0100001793.01"/>
</dbReference>
<gene>
    <name evidence="1" type="primary">LOC125506576</name>
</gene>
<dbReference type="EnsemblPlants" id="TuG1812G0100001793.01.T03">
    <property type="protein sequence ID" value="TuG1812G0100001793.01.T03.cds444723"/>
    <property type="gene ID" value="TuG1812G0100001793.01"/>
</dbReference>
<proteinExistence type="predicted"/>
<accession>A0A8R7P0S2</accession>
<dbReference type="AlphaFoldDB" id="A0A8R7P0S2"/>
<dbReference type="Gramene" id="TuG1812G0100001793.01.T03">
    <property type="protein sequence ID" value="TuG1812G0100001793.01.T03.cds444723"/>
    <property type="gene ID" value="TuG1812G0100001793.01"/>
</dbReference>
<protein>
    <submittedName>
        <fullName evidence="1">Uncharacterized protein</fullName>
    </submittedName>
</protein>
<dbReference type="Proteomes" id="UP000015106">
    <property type="component" value="Chromosome 1"/>
</dbReference>
<sequence>MYHLPDTTKIYLLNKQGITQVS</sequence>
<organism evidence="1 2">
    <name type="scientific">Triticum urartu</name>
    <name type="common">Red wild einkorn</name>
    <name type="synonym">Crithodium urartu</name>
    <dbReference type="NCBI Taxonomy" id="4572"/>
    <lineage>
        <taxon>Eukaryota</taxon>
        <taxon>Viridiplantae</taxon>
        <taxon>Streptophyta</taxon>
        <taxon>Embryophyta</taxon>
        <taxon>Tracheophyta</taxon>
        <taxon>Spermatophyta</taxon>
        <taxon>Magnoliopsida</taxon>
        <taxon>Liliopsida</taxon>
        <taxon>Poales</taxon>
        <taxon>Poaceae</taxon>
        <taxon>BOP clade</taxon>
        <taxon>Pooideae</taxon>
        <taxon>Triticodae</taxon>
        <taxon>Triticeae</taxon>
        <taxon>Triticinae</taxon>
        <taxon>Triticum</taxon>
    </lineage>
</organism>
<reference evidence="1" key="3">
    <citation type="submission" date="2022-06" db="UniProtKB">
        <authorList>
            <consortium name="EnsemblPlants"/>
        </authorList>
    </citation>
    <scope>IDENTIFICATION</scope>
</reference>
<evidence type="ECO:0000313" key="1">
    <source>
        <dbReference type="EnsemblPlants" id="TuG1812G0100001793.01.T02.cds444723"/>
    </source>
</evidence>
<dbReference type="Gramene" id="TuG1812G0100001793.01.T02">
    <property type="protein sequence ID" value="TuG1812G0100001793.01.T02.cds444723"/>
    <property type="gene ID" value="TuG1812G0100001793.01"/>
</dbReference>
<keyword evidence="2" id="KW-1185">Reference proteome</keyword>
<reference evidence="2" key="1">
    <citation type="journal article" date="2013" name="Nature">
        <title>Draft genome of the wheat A-genome progenitor Triticum urartu.</title>
        <authorList>
            <person name="Ling H.Q."/>
            <person name="Zhao S."/>
            <person name="Liu D."/>
            <person name="Wang J."/>
            <person name="Sun H."/>
            <person name="Zhang C."/>
            <person name="Fan H."/>
            <person name="Li D."/>
            <person name="Dong L."/>
            <person name="Tao Y."/>
            <person name="Gao C."/>
            <person name="Wu H."/>
            <person name="Li Y."/>
            <person name="Cui Y."/>
            <person name="Guo X."/>
            <person name="Zheng S."/>
            <person name="Wang B."/>
            <person name="Yu K."/>
            <person name="Liang Q."/>
            <person name="Yang W."/>
            <person name="Lou X."/>
            <person name="Chen J."/>
            <person name="Feng M."/>
            <person name="Jian J."/>
            <person name="Zhang X."/>
            <person name="Luo G."/>
            <person name="Jiang Y."/>
            <person name="Liu J."/>
            <person name="Wang Z."/>
            <person name="Sha Y."/>
            <person name="Zhang B."/>
            <person name="Wu H."/>
            <person name="Tang D."/>
            <person name="Shen Q."/>
            <person name="Xue P."/>
            <person name="Zou S."/>
            <person name="Wang X."/>
            <person name="Liu X."/>
            <person name="Wang F."/>
            <person name="Yang Y."/>
            <person name="An X."/>
            <person name="Dong Z."/>
            <person name="Zhang K."/>
            <person name="Zhang X."/>
            <person name="Luo M.C."/>
            <person name="Dvorak J."/>
            <person name="Tong Y."/>
            <person name="Wang J."/>
            <person name="Yang H."/>
            <person name="Li Z."/>
            <person name="Wang D."/>
            <person name="Zhang A."/>
            <person name="Wang J."/>
        </authorList>
    </citation>
    <scope>NUCLEOTIDE SEQUENCE</scope>
    <source>
        <strain evidence="2">cv. G1812</strain>
    </source>
</reference>
<reference evidence="1" key="2">
    <citation type="submission" date="2018-03" db="EMBL/GenBank/DDBJ databases">
        <title>The Triticum urartu genome reveals the dynamic nature of wheat genome evolution.</title>
        <authorList>
            <person name="Ling H."/>
            <person name="Ma B."/>
            <person name="Shi X."/>
            <person name="Liu H."/>
            <person name="Dong L."/>
            <person name="Sun H."/>
            <person name="Cao Y."/>
            <person name="Gao Q."/>
            <person name="Zheng S."/>
            <person name="Li Y."/>
            <person name="Yu Y."/>
            <person name="Du H."/>
            <person name="Qi M."/>
            <person name="Li Y."/>
            <person name="Yu H."/>
            <person name="Cui Y."/>
            <person name="Wang N."/>
            <person name="Chen C."/>
            <person name="Wu H."/>
            <person name="Zhao Y."/>
            <person name="Zhang J."/>
            <person name="Li Y."/>
            <person name="Zhou W."/>
            <person name="Zhang B."/>
            <person name="Hu W."/>
            <person name="Eijk M."/>
            <person name="Tang J."/>
            <person name="Witsenboer H."/>
            <person name="Zhao S."/>
            <person name="Li Z."/>
            <person name="Zhang A."/>
            <person name="Wang D."/>
            <person name="Liang C."/>
        </authorList>
    </citation>
    <scope>NUCLEOTIDE SEQUENCE [LARGE SCALE GENOMIC DNA]</scope>
    <source>
        <strain evidence="1">cv. G1812</strain>
    </source>
</reference>
<evidence type="ECO:0000313" key="2">
    <source>
        <dbReference type="Proteomes" id="UP000015106"/>
    </source>
</evidence>
<name>A0A8R7P0S2_TRIUA</name>